<feature type="transmembrane region" description="Helical" evidence="5">
    <location>
        <begin position="12"/>
        <end position="32"/>
    </location>
</feature>
<accession>A0A5J6ZF21</accession>
<reference evidence="6 7" key="1">
    <citation type="submission" date="2019-07" db="EMBL/GenBank/DDBJ databases">
        <title>Buchnera limit thermal tolerance of host aphids.</title>
        <authorList>
            <person name="Zhang B."/>
            <person name="Moran N."/>
        </authorList>
    </citation>
    <scope>NUCLEOTIDE SEQUENCE [LARGE SCALE GENOMIC DNA]</scope>
    <source>
        <strain evidence="6 7">Afa-UT1</strain>
    </source>
</reference>
<dbReference type="PANTHER" id="PTHR36985:SF1">
    <property type="entry name" value="TRANSLOCATION AND ASSEMBLY MODULE SUBUNIT TAMB"/>
    <property type="match status" value="1"/>
</dbReference>
<keyword evidence="2 5" id="KW-0812">Transmembrane</keyword>
<dbReference type="AlphaFoldDB" id="A0A5J6ZF21"/>
<organism evidence="6 7">
    <name type="scientific">Buchnera aphidicola</name>
    <name type="common">Aphis fabae</name>
    <dbReference type="NCBI Taxonomy" id="571430"/>
    <lineage>
        <taxon>Bacteria</taxon>
        <taxon>Pseudomonadati</taxon>
        <taxon>Pseudomonadota</taxon>
        <taxon>Gammaproteobacteria</taxon>
        <taxon>Enterobacterales</taxon>
        <taxon>Erwiniaceae</taxon>
        <taxon>Buchnera</taxon>
    </lineage>
</organism>
<evidence type="ECO:0000313" key="6">
    <source>
        <dbReference type="EMBL" id="QFQ32825.1"/>
    </source>
</evidence>
<dbReference type="PANTHER" id="PTHR36985">
    <property type="entry name" value="TRANSLOCATION AND ASSEMBLY MODULE SUBUNIT TAMB"/>
    <property type="match status" value="1"/>
</dbReference>
<gene>
    <name evidence="6" type="ORF">FQV33_02470</name>
</gene>
<dbReference type="GO" id="GO:0016020">
    <property type="term" value="C:membrane"/>
    <property type="evidence" value="ECO:0007669"/>
    <property type="project" value="UniProtKB-SubCell"/>
</dbReference>
<evidence type="ECO:0000256" key="2">
    <source>
        <dbReference type="ARBA" id="ARBA00022692"/>
    </source>
</evidence>
<sequence length="894" mass="105591">MSIYQRYLSKSLIFFSSLIFLIVFFLESNLGFKLFFNITNYFFLGLKKESISGNWRDFTLKNITYNFFGTSIKATSIHILIDPTSLFKVHKIFKKIETKNLIFLFNKNNLFSLKRESFKKNISEKYIFFSNYIILKNIYSDKILLKSHDINILLSNVNSGVKLINNNFTILSTYVDSISLNLKKNNPKDFLNKKNIFNKKKINNFLSFLSYRKNFSFPININLTSIQCKKMNFFHYQFKNILFRGSVNSQFKFKLKFNDFFKCNLYGKVLLNNLNHPIYINLYIHRLLFPIKKNLIFASKNFNITLKGTINNYYVSLKNIINIPGMPSVILNIFGGGNLTNIYLNQIHCTPFFKKYKNNKLVGLNKENNDQYISKIKGNINILNNFKKGINSINIPSFNVKANIIDKKLLVLGALYYNQINGIQIPKISFFSGKNKGFLAGSISNLININSSINANNLDYFIPNLKGAITSTFNIYGFYFSPIVSGLVLGNKLNWNNMIYLNSFKMLININAKKNISFTMKKIKFLKFYLDFLNVKFHWNKMNQNFYFYLKNKNFTINFIVNGKFNYQKRFWKGIFKKINISTFNKQWIINNHPVVFLYNYKNIEINKKNEIKYKNSISSKIRIVKKFLYSSILNSSINFKTNLFFQTKFISTTKKKFSNIKIFLHANNIKLQKKIKNKSFFKKISCFKLFVNFKKNNLITHWAIYPLKNKNKRLFGFLNVFDFFHKQNIQGKYFLLNFPSSILNFFIPHSTIIEGTCIGNIKFLGTLYQPHISADIHLKNFYIKSNKILKYIVLFFYPSLNLIKYVKINQSIFIKQGNVLFKLYSNPKNNLLPSLEWNIFFNSDHVLFFVLPKMKLNLCSQLNLHYFLLKYDLIGYLKSHLFYFKIDEKNFIF</sequence>
<dbReference type="EMBL" id="CP042427">
    <property type="protein sequence ID" value="QFQ32825.1"/>
    <property type="molecule type" value="Genomic_DNA"/>
</dbReference>
<name>A0A5J6ZF21_9GAMM</name>
<evidence type="ECO:0000256" key="5">
    <source>
        <dbReference type="SAM" id="Phobius"/>
    </source>
</evidence>
<keyword evidence="4 5" id="KW-0472">Membrane</keyword>
<evidence type="ECO:0000256" key="1">
    <source>
        <dbReference type="ARBA" id="ARBA00004167"/>
    </source>
</evidence>
<dbReference type="OrthoDB" id="5555605at2"/>
<protein>
    <submittedName>
        <fullName evidence="6">Translocation/assembly module TamB</fullName>
    </submittedName>
</protein>
<comment type="subcellular location">
    <subcellularLocation>
        <location evidence="1">Membrane</location>
        <topology evidence="1">Single-pass membrane protein</topology>
    </subcellularLocation>
</comment>
<evidence type="ECO:0000256" key="3">
    <source>
        <dbReference type="ARBA" id="ARBA00022989"/>
    </source>
</evidence>
<dbReference type="RefSeq" id="WP_158348289.1">
    <property type="nucleotide sequence ID" value="NZ_CP042427.1"/>
</dbReference>
<proteinExistence type="predicted"/>
<dbReference type="Proteomes" id="UP000325981">
    <property type="component" value="Chromosome"/>
</dbReference>
<evidence type="ECO:0000256" key="4">
    <source>
        <dbReference type="ARBA" id="ARBA00023136"/>
    </source>
</evidence>
<evidence type="ECO:0000313" key="7">
    <source>
        <dbReference type="Proteomes" id="UP000325981"/>
    </source>
</evidence>
<keyword evidence="3 5" id="KW-1133">Transmembrane helix</keyword>